<evidence type="ECO:0000313" key="3">
    <source>
        <dbReference type="Proteomes" id="UP000575898"/>
    </source>
</evidence>
<keyword evidence="1" id="KW-1133">Transmembrane helix</keyword>
<reference evidence="2 3" key="1">
    <citation type="submission" date="2020-08" db="EMBL/GenBank/DDBJ databases">
        <title>Genomic Encyclopedia of Type Strains, Phase IV (KMG-IV): sequencing the most valuable type-strain genomes for metagenomic binning, comparative biology and taxonomic classification.</title>
        <authorList>
            <person name="Goeker M."/>
        </authorList>
    </citation>
    <scope>NUCLEOTIDE SEQUENCE [LARGE SCALE GENOMIC DNA]</scope>
    <source>
        <strain evidence="2 3">DSM 27165</strain>
    </source>
</reference>
<comment type="caution">
    <text evidence="2">The sequence shown here is derived from an EMBL/GenBank/DDBJ whole genome shotgun (WGS) entry which is preliminary data.</text>
</comment>
<keyword evidence="1" id="KW-0472">Membrane</keyword>
<gene>
    <name evidence="2" type="ORF">HNQ59_003003</name>
</gene>
<protein>
    <submittedName>
        <fullName evidence="2">Uncharacterized protein</fullName>
    </submittedName>
</protein>
<dbReference type="Proteomes" id="UP000575898">
    <property type="component" value="Unassembled WGS sequence"/>
</dbReference>
<dbReference type="EMBL" id="JACHHY010000019">
    <property type="protein sequence ID" value="MBB5019695.1"/>
    <property type="molecule type" value="Genomic_DNA"/>
</dbReference>
<proteinExistence type="predicted"/>
<accession>A0A840MQI0</accession>
<keyword evidence="3" id="KW-1185">Reference proteome</keyword>
<keyword evidence="1" id="KW-0812">Transmembrane</keyword>
<organism evidence="2 3">
    <name type="scientific">Chitinivorax tropicus</name>
    <dbReference type="NCBI Taxonomy" id="714531"/>
    <lineage>
        <taxon>Bacteria</taxon>
        <taxon>Pseudomonadati</taxon>
        <taxon>Pseudomonadota</taxon>
        <taxon>Betaproteobacteria</taxon>
        <taxon>Chitinivorax</taxon>
    </lineage>
</organism>
<dbReference type="AlphaFoldDB" id="A0A840MQI0"/>
<feature type="transmembrane region" description="Helical" evidence="1">
    <location>
        <begin position="41"/>
        <end position="62"/>
    </location>
</feature>
<evidence type="ECO:0000313" key="2">
    <source>
        <dbReference type="EMBL" id="MBB5019695.1"/>
    </source>
</evidence>
<sequence length="63" mass="7121">MDSSLSLFMWAFNSCPALLFILTAFLLPSASEILQITNCHFVFWRLCGGKLLVMVDLCMLIAY</sequence>
<name>A0A840MQI0_9PROT</name>
<evidence type="ECO:0000256" key="1">
    <source>
        <dbReference type="SAM" id="Phobius"/>
    </source>
</evidence>